<feature type="domain" description="Disease resistance N-terminal" evidence="4">
    <location>
        <begin position="5"/>
        <end position="92"/>
    </location>
</feature>
<dbReference type="Proteomes" id="UP001281410">
    <property type="component" value="Unassembled WGS sequence"/>
</dbReference>
<evidence type="ECO:0000313" key="5">
    <source>
        <dbReference type="EMBL" id="KAK3200309.1"/>
    </source>
</evidence>
<comment type="caution">
    <text evidence="5">The sequence shown here is derived from an EMBL/GenBank/DDBJ whole genome shotgun (WGS) entry which is preliminary data.</text>
</comment>
<dbReference type="PANTHER" id="PTHR15140:SF37">
    <property type="entry name" value="UBIQUITIN-LIKE DOMAIN-CONTAINING PROTEIN"/>
    <property type="match status" value="1"/>
</dbReference>
<keyword evidence="6" id="KW-1185">Reference proteome</keyword>
<evidence type="ECO:0000313" key="6">
    <source>
        <dbReference type="Proteomes" id="UP001281410"/>
    </source>
</evidence>
<name>A0AAE0A5E1_9ROSI</name>
<dbReference type="GO" id="GO:0000166">
    <property type="term" value="F:nucleotide binding"/>
    <property type="evidence" value="ECO:0007669"/>
    <property type="project" value="UniProtKB-KW"/>
</dbReference>
<proteinExistence type="predicted"/>
<accession>A0AAE0A5E1</accession>
<evidence type="ECO:0000256" key="2">
    <source>
        <dbReference type="ARBA" id="ARBA00022741"/>
    </source>
</evidence>
<gene>
    <name evidence="5" type="ORF">Dsin_023724</name>
</gene>
<dbReference type="Gene3D" id="1.20.5.4130">
    <property type="match status" value="1"/>
</dbReference>
<dbReference type="GO" id="GO:0006952">
    <property type="term" value="P:defense response"/>
    <property type="evidence" value="ECO:0007669"/>
    <property type="project" value="UniProtKB-KW"/>
</dbReference>
<keyword evidence="3" id="KW-0611">Plant defense</keyword>
<sequence>MVDAVVSFALKRLGDFLIEEAVCLGRVSEEVQWLKDEVGWMQCYIASAEEKEDDDDGDDDGKYILRKWLTDITKIAYDAEDVLDNFILQTKLPEDIHKVLPNLECLLLKYSCLEDDPMPLLGKLPSLMILNLGSEFYTGKTLFCTAQGFPQLEILKLDDDDGLEEWQVEEGAMPKLRGLTIPENSKMRISERLREIPPPAE</sequence>
<evidence type="ECO:0000259" key="4">
    <source>
        <dbReference type="Pfam" id="PF18052"/>
    </source>
</evidence>
<dbReference type="InterPro" id="IPR041118">
    <property type="entry name" value="Rx_N"/>
</dbReference>
<dbReference type="Pfam" id="PF18052">
    <property type="entry name" value="Rx_N"/>
    <property type="match status" value="1"/>
</dbReference>
<protein>
    <recommendedName>
        <fullName evidence="4">Disease resistance N-terminal domain-containing protein</fullName>
    </recommendedName>
</protein>
<dbReference type="SUPFAM" id="SSF52047">
    <property type="entry name" value="RNI-like"/>
    <property type="match status" value="1"/>
</dbReference>
<dbReference type="CDD" id="cd14798">
    <property type="entry name" value="RX-CC_like"/>
    <property type="match status" value="1"/>
</dbReference>
<dbReference type="AlphaFoldDB" id="A0AAE0A5E1"/>
<dbReference type="PANTHER" id="PTHR15140">
    <property type="entry name" value="TUBULIN-SPECIFIC CHAPERONE E"/>
    <property type="match status" value="1"/>
</dbReference>
<reference evidence="5" key="1">
    <citation type="journal article" date="2023" name="Plant J.">
        <title>Genome sequences and population genomics provide insights into the demographic history, inbreeding, and mutation load of two 'living fossil' tree species of Dipteronia.</title>
        <authorList>
            <person name="Feng Y."/>
            <person name="Comes H.P."/>
            <person name="Chen J."/>
            <person name="Zhu S."/>
            <person name="Lu R."/>
            <person name="Zhang X."/>
            <person name="Li P."/>
            <person name="Qiu J."/>
            <person name="Olsen K.M."/>
            <person name="Qiu Y."/>
        </authorList>
    </citation>
    <scope>NUCLEOTIDE SEQUENCE</scope>
    <source>
        <strain evidence="5">NBL</strain>
    </source>
</reference>
<keyword evidence="1" id="KW-0677">Repeat</keyword>
<keyword evidence="2" id="KW-0547">Nucleotide-binding</keyword>
<evidence type="ECO:0000256" key="3">
    <source>
        <dbReference type="ARBA" id="ARBA00022821"/>
    </source>
</evidence>
<evidence type="ECO:0000256" key="1">
    <source>
        <dbReference type="ARBA" id="ARBA00022737"/>
    </source>
</evidence>
<organism evidence="5 6">
    <name type="scientific">Dipteronia sinensis</name>
    <dbReference type="NCBI Taxonomy" id="43782"/>
    <lineage>
        <taxon>Eukaryota</taxon>
        <taxon>Viridiplantae</taxon>
        <taxon>Streptophyta</taxon>
        <taxon>Embryophyta</taxon>
        <taxon>Tracheophyta</taxon>
        <taxon>Spermatophyta</taxon>
        <taxon>Magnoliopsida</taxon>
        <taxon>eudicotyledons</taxon>
        <taxon>Gunneridae</taxon>
        <taxon>Pentapetalae</taxon>
        <taxon>rosids</taxon>
        <taxon>malvids</taxon>
        <taxon>Sapindales</taxon>
        <taxon>Sapindaceae</taxon>
        <taxon>Hippocastanoideae</taxon>
        <taxon>Acereae</taxon>
        <taxon>Dipteronia</taxon>
    </lineage>
</organism>
<dbReference type="InterPro" id="IPR038005">
    <property type="entry name" value="RX-like_CC"/>
</dbReference>
<dbReference type="EMBL" id="JANJYJ010000007">
    <property type="protein sequence ID" value="KAK3200309.1"/>
    <property type="molecule type" value="Genomic_DNA"/>
</dbReference>